<dbReference type="NCBIfam" id="NF003843">
    <property type="entry name" value="PRK05422.1"/>
    <property type="match status" value="1"/>
</dbReference>
<dbReference type="PROSITE" id="PS01317">
    <property type="entry name" value="SSRP"/>
    <property type="match status" value="1"/>
</dbReference>
<dbReference type="InterPro" id="IPR023620">
    <property type="entry name" value="SmpB"/>
</dbReference>
<reference evidence="4 5" key="1">
    <citation type="submission" date="2018-11" db="EMBL/GenBank/DDBJ databases">
        <title>Schleiferia aggregans sp. nov., a moderately thermophilic heterotrophic bacterium isolated from microbial mats at a terrestrial hot spring.</title>
        <authorList>
            <person name="Iino T."/>
            <person name="Ohkuma M."/>
            <person name="Haruta S."/>
        </authorList>
    </citation>
    <scope>NUCLEOTIDE SEQUENCE [LARGE SCALE GENOMIC DNA]</scope>
    <source>
        <strain evidence="4 5">LA</strain>
    </source>
</reference>
<dbReference type="InterPro" id="IPR000037">
    <property type="entry name" value="SsrA-bd_prot"/>
</dbReference>
<gene>
    <name evidence="3 4" type="primary">smpB</name>
    <name evidence="4" type="ORF">JCM31826_13920</name>
</gene>
<keyword evidence="1 3" id="KW-0963">Cytoplasm</keyword>
<dbReference type="PANTHER" id="PTHR30308:SF2">
    <property type="entry name" value="SSRA-BINDING PROTEIN"/>
    <property type="match status" value="1"/>
</dbReference>
<dbReference type="InterPro" id="IPR020081">
    <property type="entry name" value="SsrA-bd_prot_CS"/>
</dbReference>
<dbReference type="Pfam" id="PF01668">
    <property type="entry name" value="SmpB"/>
    <property type="match status" value="1"/>
</dbReference>
<name>A0A401XLN7_9FLAO</name>
<dbReference type="OrthoDB" id="9805462at2"/>
<dbReference type="PANTHER" id="PTHR30308">
    <property type="entry name" value="TMRNA-BINDING COMPONENT OF TRANS-TRANSLATION TAGGING COMPLEX"/>
    <property type="match status" value="1"/>
</dbReference>
<dbReference type="EMBL" id="BHZE01000012">
    <property type="protein sequence ID" value="GCD77910.1"/>
    <property type="molecule type" value="Genomic_DNA"/>
</dbReference>
<evidence type="ECO:0000256" key="2">
    <source>
        <dbReference type="ARBA" id="ARBA00022884"/>
    </source>
</evidence>
<dbReference type="GO" id="GO:0070929">
    <property type="term" value="P:trans-translation"/>
    <property type="evidence" value="ECO:0007669"/>
    <property type="project" value="UniProtKB-UniRule"/>
</dbReference>
<comment type="function">
    <text evidence="3">Required for rescue of stalled ribosomes mediated by trans-translation. Binds to transfer-messenger RNA (tmRNA), required for stable association of tmRNA with ribosomes. tmRNA and SmpB together mimic tRNA shape, replacing the anticodon stem-loop with SmpB. tmRNA is encoded by the ssrA gene; the 2 termini fold to resemble tRNA(Ala) and it encodes a 'tag peptide', a short internal open reading frame. During trans-translation Ala-aminoacylated tmRNA acts like a tRNA, entering the A-site of stalled ribosomes, displacing the stalled mRNA. The ribosome then switches to translate the ORF on the tmRNA; the nascent peptide is terminated with the 'tag peptide' encoded by the tmRNA and targeted for degradation. The ribosome is freed to recommence translation, which seems to be the essential function of trans-translation.</text>
</comment>
<evidence type="ECO:0000256" key="3">
    <source>
        <dbReference type="HAMAP-Rule" id="MF_00023"/>
    </source>
</evidence>
<dbReference type="AlphaFoldDB" id="A0A401XLN7"/>
<dbReference type="CDD" id="cd09294">
    <property type="entry name" value="SmpB"/>
    <property type="match status" value="1"/>
</dbReference>
<evidence type="ECO:0000313" key="4">
    <source>
        <dbReference type="EMBL" id="GCD77910.1"/>
    </source>
</evidence>
<evidence type="ECO:0000256" key="1">
    <source>
        <dbReference type="ARBA" id="ARBA00022490"/>
    </source>
</evidence>
<proteinExistence type="inferred from homology"/>
<dbReference type="RefSeq" id="WP_124397971.1">
    <property type="nucleotide sequence ID" value="NZ_BHZE01000012.1"/>
</dbReference>
<sequence length="153" mass="18025">MATEKLEKKVSIQNRRARFEYEVLDKFVAGMVLLGTEIKSIRQSKVNLADSYCYFKGDELFVKNMHIAEYSHGNIMNHDPLRERKLLLSRRELKRLKDAIKNQGLTIVPLSLFINDKGLAKLEIALVRGKKLYDKRESIKERDQKREMDRMRL</sequence>
<comment type="subcellular location">
    <subcellularLocation>
        <location evidence="3">Cytoplasm</location>
    </subcellularLocation>
    <text evidence="3">The tmRNA-SmpB complex associates with stalled 70S ribosomes.</text>
</comment>
<dbReference type="GO" id="GO:0070930">
    <property type="term" value="P:trans-translation-dependent protein tagging"/>
    <property type="evidence" value="ECO:0007669"/>
    <property type="project" value="TreeGrafter"/>
</dbReference>
<dbReference type="GO" id="GO:0003723">
    <property type="term" value="F:RNA binding"/>
    <property type="evidence" value="ECO:0007669"/>
    <property type="project" value="UniProtKB-UniRule"/>
</dbReference>
<dbReference type="NCBIfam" id="TIGR00086">
    <property type="entry name" value="smpB"/>
    <property type="match status" value="1"/>
</dbReference>
<dbReference type="SUPFAM" id="SSF74982">
    <property type="entry name" value="Small protein B (SmpB)"/>
    <property type="match status" value="1"/>
</dbReference>
<keyword evidence="2 3" id="KW-0694">RNA-binding</keyword>
<dbReference type="HAMAP" id="MF_00023">
    <property type="entry name" value="SmpB"/>
    <property type="match status" value="1"/>
</dbReference>
<comment type="similarity">
    <text evidence="3">Belongs to the SmpB family.</text>
</comment>
<organism evidence="4 5">
    <name type="scientific">Thermaurantimonas aggregans</name>
    <dbReference type="NCBI Taxonomy" id="2173829"/>
    <lineage>
        <taxon>Bacteria</taxon>
        <taxon>Pseudomonadati</taxon>
        <taxon>Bacteroidota</taxon>
        <taxon>Flavobacteriia</taxon>
        <taxon>Flavobacteriales</taxon>
        <taxon>Schleiferiaceae</taxon>
        <taxon>Thermaurantimonas</taxon>
    </lineage>
</organism>
<comment type="caution">
    <text evidence="4">The sequence shown here is derived from an EMBL/GenBank/DDBJ whole genome shotgun (WGS) entry which is preliminary data.</text>
</comment>
<dbReference type="Proteomes" id="UP000286715">
    <property type="component" value="Unassembled WGS sequence"/>
</dbReference>
<dbReference type="Gene3D" id="2.40.280.10">
    <property type="match status" value="1"/>
</dbReference>
<keyword evidence="5" id="KW-1185">Reference proteome</keyword>
<evidence type="ECO:0000313" key="5">
    <source>
        <dbReference type="Proteomes" id="UP000286715"/>
    </source>
</evidence>
<accession>A0A401XLN7</accession>
<protein>
    <recommendedName>
        <fullName evidence="3">SsrA-binding protein</fullName>
    </recommendedName>
    <alternativeName>
        <fullName evidence="3">Small protein B</fullName>
    </alternativeName>
</protein>
<dbReference type="GO" id="GO:0005829">
    <property type="term" value="C:cytosol"/>
    <property type="evidence" value="ECO:0007669"/>
    <property type="project" value="TreeGrafter"/>
</dbReference>